<dbReference type="Proteomes" id="UP001159363">
    <property type="component" value="Chromosome 3"/>
</dbReference>
<protein>
    <recommendedName>
        <fullName evidence="2">BESS domain-containing protein</fullName>
    </recommendedName>
</protein>
<dbReference type="PROSITE" id="PS51031">
    <property type="entry name" value="BESS"/>
    <property type="match status" value="1"/>
</dbReference>
<comment type="subcellular location">
    <subcellularLocation>
        <location evidence="1">Nucleus</location>
    </subcellularLocation>
</comment>
<keyword evidence="1" id="KW-0539">Nucleus</keyword>
<evidence type="ECO:0000259" key="2">
    <source>
        <dbReference type="PROSITE" id="PS51031"/>
    </source>
</evidence>
<evidence type="ECO:0000313" key="4">
    <source>
        <dbReference type="Proteomes" id="UP001159363"/>
    </source>
</evidence>
<dbReference type="InterPro" id="IPR004210">
    <property type="entry name" value="BESS_motif"/>
</dbReference>
<feature type="domain" description="BESS" evidence="2">
    <location>
        <begin position="18"/>
        <end position="57"/>
    </location>
</feature>
<gene>
    <name evidence="3" type="ORF">PR048_010249</name>
</gene>
<evidence type="ECO:0000256" key="1">
    <source>
        <dbReference type="PROSITE-ProRule" id="PRU00371"/>
    </source>
</evidence>
<name>A0ABQ9I3B0_9NEOP</name>
<keyword evidence="4" id="KW-1185">Reference proteome</keyword>
<proteinExistence type="predicted"/>
<accession>A0ABQ9I3B0</accession>
<comment type="caution">
    <text evidence="3">The sequence shown here is derived from an EMBL/GenBank/DDBJ whole genome shotgun (WGS) entry which is preliminary data.</text>
</comment>
<dbReference type="Pfam" id="PF02944">
    <property type="entry name" value="BESS"/>
    <property type="match status" value="1"/>
</dbReference>
<sequence length="118" mass="14084">MTDLLKLLEKNAIQEGENDDDKQFLLSLLPTLKKFDEFDKLMVRVEIMNIIKRQLTYKWMYPLLSSVLSSHSYLPDEYRNACKLYEIHFDTETTTATFLWLRQKFRSCARISVCRLKP</sequence>
<evidence type="ECO:0000313" key="3">
    <source>
        <dbReference type="EMBL" id="KAJ8890740.1"/>
    </source>
</evidence>
<dbReference type="EMBL" id="JARBHB010000003">
    <property type="protein sequence ID" value="KAJ8890740.1"/>
    <property type="molecule type" value="Genomic_DNA"/>
</dbReference>
<organism evidence="3 4">
    <name type="scientific">Dryococelus australis</name>
    <dbReference type="NCBI Taxonomy" id="614101"/>
    <lineage>
        <taxon>Eukaryota</taxon>
        <taxon>Metazoa</taxon>
        <taxon>Ecdysozoa</taxon>
        <taxon>Arthropoda</taxon>
        <taxon>Hexapoda</taxon>
        <taxon>Insecta</taxon>
        <taxon>Pterygota</taxon>
        <taxon>Neoptera</taxon>
        <taxon>Polyneoptera</taxon>
        <taxon>Phasmatodea</taxon>
        <taxon>Verophasmatodea</taxon>
        <taxon>Anareolatae</taxon>
        <taxon>Phasmatidae</taxon>
        <taxon>Eurycanthinae</taxon>
        <taxon>Dryococelus</taxon>
    </lineage>
</organism>
<reference evidence="3 4" key="1">
    <citation type="submission" date="2023-02" db="EMBL/GenBank/DDBJ databases">
        <title>LHISI_Scaffold_Assembly.</title>
        <authorList>
            <person name="Stuart O.P."/>
            <person name="Cleave R."/>
            <person name="Magrath M.J.L."/>
            <person name="Mikheyev A.S."/>
        </authorList>
    </citation>
    <scope>NUCLEOTIDE SEQUENCE [LARGE SCALE GENOMIC DNA]</scope>
    <source>
        <strain evidence="3">Daus_M_001</strain>
        <tissue evidence="3">Leg muscle</tissue>
    </source>
</reference>